<name>A0A0F9JNG2_9ZZZZ</name>
<reference evidence="1" key="1">
    <citation type="journal article" date="2015" name="Nature">
        <title>Complex archaea that bridge the gap between prokaryotes and eukaryotes.</title>
        <authorList>
            <person name="Spang A."/>
            <person name="Saw J.H."/>
            <person name="Jorgensen S.L."/>
            <person name="Zaremba-Niedzwiedzka K."/>
            <person name="Martijn J."/>
            <person name="Lind A.E."/>
            <person name="van Eijk R."/>
            <person name="Schleper C."/>
            <person name="Guy L."/>
            <person name="Ettema T.J."/>
        </authorList>
    </citation>
    <scope>NUCLEOTIDE SEQUENCE</scope>
</reference>
<dbReference type="EMBL" id="LAZR01009678">
    <property type="protein sequence ID" value="KKM71218.1"/>
    <property type="molecule type" value="Genomic_DNA"/>
</dbReference>
<accession>A0A0F9JNG2</accession>
<evidence type="ECO:0000313" key="1">
    <source>
        <dbReference type="EMBL" id="KKM71218.1"/>
    </source>
</evidence>
<protein>
    <submittedName>
        <fullName evidence="1">Uncharacterized protein</fullName>
    </submittedName>
</protein>
<sequence>MMDIRKLKQTDMPAAMALMDKRCPWGAKPHLTTLYGKFMGKELKAIISLQNIIMMESLVAESSIYARDLMMWIDGALNSIPAYIFHVDARTPNVQRLVERRLPVERLEGEIYIRARDNECDRGDAERAEDIPVR</sequence>
<proteinExistence type="predicted"/>
<dbReference type="AlphaFoldDB" id="A0A0F9JNG2"/>
<organism evidence="1">
    <name type="scientific">marine sediment metagenome</name>
    <dbReference type="NCBI Taxonomy" id="412755"/>
    <lineage>
        <taxon>unclassified sequences</taxon>
        <taxon>metagenomes</taxon>
        <taxon>ecological metagenomes</taxon>
    </lineage>
</organism>
<gene>
    <name evidence="1" type="ORF">LCGC14_1432880</name>
</gene>
<comment type="caution">
    <text evidence="1">The sequence shown here is derived from an EMBL/GenBank/DDBJ whole genome shotgun (WGS) entry which is preliminary data.</text>
</comment>